<organism evidence="4 5">
    <name type="scientific">Halosimplex rubrum</name>
    <dbReference type="NCBI Taxonomy" id="869889"/>
    <lineage>
        <taxon>Archaea</taxon>
        <taxon>Methanobacteriati</taxon>
        <taxon>Methanobacteriota</taxon>
        <taxon>Stenosarchaea group</taxon>
        <taxon>Halobacteria</taxon>
        <taxon>Halobacteriales</taxon>
        <taxon>Haloarculaceae</taxon>
        <taxon>Halosimplex</taxon>
    </lineage>
</organism>
<feature type="domain" description="N-acetyltransferase" evidence="3">
    <location>
        <begin position="5"/>
        <end position="167"/>
    </location>
</feature>
<dbReference type="Pfam" id="PF00583">
    <property type="entry name" value="Acetyltransf_1"/>
    <property type="match status" value="1"/>
</dbReference>
<evidence type="ECO:0000256" key="2">
    <source>
        <dbReference type="ARBA" id="ARBA00023315"/>
    </source>
</evidence>
<dbReference type="RefSeq" id="WP_179908462.1">
    <property type="nucleotide sequence ID" value="NZ_CP058910.1"/>
</dbReference>
<dbReference type="Proteomes" id="UP000509667">
    <property type="component" value="Chromosome"/>
</dbReference>
<dbReference type="OrthoDB" id="11597at2157"/>
<dbReference type="SUPFAM" id="SSF55729">
    <property type="entry name" value="Acyl-CoA N-acyltransferases (Nat)"/>
    <property type="match status" value="1"/>
</dbReference>
<dbReference type="GeneID" id="56079268"/>
<dbReference type="InterPro" id="IPR050832">
    <property type="entry name" value="Bact_Acetyltransf"/>
</dbReference>
<gene>
    <name evidence="4" type="ORF">HZS55_15355</name>
</gene>
<dbReference type="PANTHER" id="PTHR43877">
    <property type="entry name" value="AMINOALKYLPHOSPHONATE N-ACETYLTRANSFERASE-RELATED-RELATED"/>
    <property type="match status" value="1"/>
</dbReference>
<dbReference type="EMBL" id="CP058910">
    <property type="protein sequence ID" value="QLH78582.1"/>
    <property type="molecule type" value="Genomic_DNA"/>
</dbReference>
<accession>A0A7D5P6J5</accession>
<evidence type="ECO:0000259" key="3">
    <source>
        <dbReference type="PROSITE" id="PS51186"/>
    </source>
</evidence>
<proteinExistence type="predicted"/>
<evidence type="ECO:0000313" key="4">
    <source>
        <dbReference type="EMBL" id="QLH78582.1"/>
    </source>
</evidence>
<sequence>MTADVRYRPANAGDVAGIQRVADDAWHAAYEDVLGEDVVETMLDEWYGDDAIEAGVEHEAQDFFVAAVDGEVVGYAHAGPHPPRRVHQVYRLYVDPDHWREGIARNLLAEVEQALYDRDVTAYEAEVLADNERGIAFYEAIGFERVDEQETDFDGTTATEYVFQKRL</sequence>
<keyword evidence="5" id="KW-1185">Reference proteome</keyword>
<keyword evidence="1 4" id="KW-0808">Transferase</keyword>
<dbReference type="PROSITE" id="PS51186">
    <property type="entry name" value="GNAT"/>
    <property type="match status" value="1"/>
</dbReference>
<dbReference type="Gene3D" id="3.40.630.30">
    <property type="match status" value="1"/>
</dbReference>
<keyword evidence="2" id="KW-0012">Acyltransferase</keyword>
<dbReference type="CDD" id="cd04301">
    <property type="entry name" value="NAT_SF"/>
    <property type="match status" value="1"/>
</dbReference>
<dbReference type="KEGG" id="hrr:HZS55_15355"/>
<dbReference type="GO" id="GO:0016747">
    <property type="term" value="F:acyltransferase activity, transferring groups other than amino-acyl groups"/>
    <property type="evidence" value="ECO:0007669"/>
    <property type="project" value="InterPro"/>
</dbReference>
<evidence type="ECO:0000256" key="1">
    <source>
        <dbReference type="ARBA" id="ARBA00022679"/>
    </source>
</evidence>
<evidence type="ECO:0000313" key="5">
    <source>
        <dbReference type="Proteomes" id="UP000509667"/>
    </source>
</evidence>
<dbReference type="InterPro" id="IPR000182">
    <property type="entry name" value="GNAT_dom"/>
</dbReference>
<name>A0A7D5P6J5_9EURY</name>
<protein>
    <submittedName>
        <fullName evidence="4">GNAT family N-acetyltransferase</fullName>
    </submittedName>
</protein>
<reference evidence="4 5" key="1">
    <citation type="submission" date="2020-07" db="EMBL/GenBank/DDBJ databases">
        <title>Halosimplex pelagicum sp. nov. and Halosimplex rubrum sp. nov., isolated from salted brown alga Laminaria, and emended description of the genus Halosimplex.</title>
        <authorList>
            <person name="Cui H."/>
        </authorList>
    </citation>
    <scope>NUCLEOTIDE SEQUENCE [LARGE SCALE GENOMIC DNA]</scope>
    <source>
        <strain evidence="4 5">R27</strain>
    </source>
</reference>
<dbReference type="AlphaFoldDB" id="A0A7D5P6J5"/>
<dbReference type="InterPro" id="IPR016181">
    <property type="entry name" value="Acyl_CoA_acyltransferase"/>
</dbReference>